<evidence type="ECO:0000256" key="5">
    <source>
        <dbReference type="ARBA" id="ARBA00022679"/>
    </source>
</evidence>
<feature type="transmembrane region" description="Helical" evidence="10">
    <location>
        <begin position="117"/>
        <end position="139"/>
    </location>
</feature>
<dbReference type="AlphaFoldDB" id="A0A7J8QRV1"/>
<comment type="caution">
    <text evidence="12">The sequence shown here is derived from an EMBL/GenBank/DDBJ whole genome shotgun (WGS) entry which is preliminary data.</text>
</comment>
<proteinExistence type="predicted"/>
<dbReference type="EMBL" id="JABFAC010000001">
    <property type="protein sequence ID" value="MBA0603980.1"/>
    <property type="molecule type" value="Genomic_DNA"/>
</dbReference>
<dbReference type="InterPro" id="IPR021319">
    <property type="entry name" value="DUF2921"/>
</dbReference>
<evidence type="ECO:0000256" key="2">
    <source>
        <dbReference type="ARBA" id="ARBA00004127"/>
    </source>
</evidence>
<name>A0A7J8QRV1_GOSDV</name>
<evidence type="ECO:0000256" key="4">
    <source>
        <dbReference type="ARBA" id="ARBA00012483"/>
    </source>
</evidence>
<evidence type="ECO:0000313" key="12">
    <source>
        <dbReference type="EMBL" id="MBA0603980.1"/>
    </source>
</evidence>
<comment type="catalytic activity">
    <reaction evidence="1">
        <text>S-ubiquitinyl-[E2 ubiquitin-conjugating enzyme]-L-cysteine + [acceptor protein]-L-lysine = [E2 ubiquitin-conjugating enzyme]-L-cysteine + N(6)-ubiquitinyl-[acceptor protein]-L-lysine.</text>
        <dbReference type="EC" id="2.3.2.27"/>
    </reaction>
</comment>
<feature type="domain" description="SWEET-like" evidence="11">
    <location>
        <begin position="12"/>
        <end position="142"/>
    </location>
</feature>
<dbReference type="GO" id="GO:0012505">
    <property type="term" value="C:endomembrane system"/>
    <property type="evidence" value="ECO:0007669"/>
    <property type="project" value="UniProtKB-SubCell"/>
</dbReference>
<keyword evidence="8 10" id="KW-1133">Transmembrane helix</keyword>
<evidence type="ECO:0000259" key="11">
    <source>
        <dbReference type="Pfam" id="PF11145"/>
    </source>
</evidence>
<evidence type="ECO:0000256" key="3">
    <source>
        <dbReference type="ARBA" id="ARBA00004906"/>
    </source>
</evidence>
<keyword evidence="9 10" id="KW-0472">Membrane</keyword>
<organism evidence="12 13">
    <name type="scientific">Gossypium davidsonii</name>
    <name type="common">Davidson's cotton</name>
    <name type="synonym">Gossypium klotzschianum subsp. davidsonii</name>
    <dbReference type="NCBI Taxonomy" id="34287"/>
    <lineage>
        <taxon>Eukaryota</taxon>
        <taxon>Viridiplantae</taxon>
        <taxon>Streptophyta</taxon>
        <taxon>Embryophyta</taxon>
        <taxon>Tracheophyta</taxon>
        <taxon>Spermatophyta</taxon>
        <taxon>Magnoliopsida</taxon>
        <taxon>eudicotyledons</taxon>
        <taxon>Gunneridae</taxon>
        <taxon>Pentapetalae</taxon>
        <taxon>rosids</taxon>
        <taxon>malvids</taxon>
        <taxon>Malvales</taxon>
        <taxon>Malvaceae</taxon>
        <taxon>Malvoideae</taxon>
        <taxon>Gossypium</taxon>
    </lineage>
</organism>
<dbReference type="GO" id="GO:0061630">
    <property type="term" value="F:ubiquitin protein ligase activity"/>
    <property type="evidence" value="ECO:0007669"/>
    <property type="project" value="UniProtKB-EC"/>
</dbReference>
<keyword evidence="7" id="KW-0833">Ubl conjugation pathway</keyword>
<accession>A0A7J8QRV1</accession>
<protein>
    <recommendedName>
        <fullName evidence="4">RING-type E3 ubiquitin transferase</fullName>
        <ecNumber evidence="4">2.3.2.27</ecNumber>
    </recommendedName>
</protein>
<keyword evidence="13" id="KW-1185">Reference proteome</keyword>
<comment type="pathway">
    <text evidence="3">Protein modification; protein ubiquitination.</text>
</comment>
<feature type="transmembrane region" description="Helical" evidence="10">
    <location>
        <begin position="79"/>
        <end position="97"/>
    </location>
</feature>
<reference evidence="12 13" key="1">
    <citation type="journal article" date="2019" name="Genome Biol. Evol.">
        <title>Insights into the evolution of the New World diploid cottons (Gossypium, subgenus Houzingenia) based on genome sequencing.</title>
        <authorList>
            <person name="Grover C.E."/>
            <person name="Arick M.A. 2nd"/>
            <person name="Thrash A."/>
            <person name="Conover J.L."/>
            <person name="Sanders W.S."/>
            <person name="Peterson D.G."/>
            <person name="Frelichowski J.E."/>
            <person name="Scheffler J.A."/>
            <person name="Scheffler B.E."/>
            <person name="Wendel J.F."/>
        </authorList>
    </citation>
    <scope>NUCLEOTIDE SEQUENCE [LARGE SCALE GENOMIC DNA]</scope>
    <source>
        <strain evidence="12">27</strain>
        <tissue evidence="12">Leaf</tissue>
    </source>
</reference>
<evidence type="ECO:0000256" key="9">
    <source>
        <dbReference type="ARBA" id="ARBA00023136"/>
    </source>
</evidence>
<sequence length="151" mass="17597">MSEGSFKLRHAPREKRVMLATMAIYASRVLILLDSVDKQNGLWQTWRDVMVYLVFVFQDFFLIPQVIRNTVMAMPVKCLREGYYLGLTTVRLLVLYFDYLMDPTIYTRVGRFDFSSLSSTCLTLSPVAAPVIYAIIVYIQQNNQKHRSLQR</sequence>
<evidence type="ECO:0000256" key="7">
    <source>
        <dbReference type="ARBA" id="ARBA00022786"/>
    </source>
</evidence>
<comment type="subcellular location">
    <subcellularLocation>
        <location evidence="2">Endomembrane system</location>
        <topology evidence="2">Multi-pass membrane protein</topology>
    </subcellularLocation>
</comment>
<evidence type="ECO:0000313" key="13">
    <source>
        <dbReference type="Proteomes" id="UP000593561"/>
    </source>
</evidence>
<feature type="non-terminal residue" evidence="12">
    <location>
        <position position="151"/>
    </location>
</feature>
<keyword evidence="6 10" id="KW-0812">Transmembrane</keyword>
<dbReference type="EC" id="2.3.2.27" evidence="4"/>
<dbReference type="Pfam" id="PF11145">
    <property type="entry name" value="DUF2921"/>
    <property type="match status" value="1"/>
</dbReference>
<dbReference type="PANTHER" id="PTHR33389">
    <property type="entry name" value="FAMILY PROTEIN, PUTATIVE (DUF2921)-RELATED"/>
    <property type="match status" value="1"/>
</dbReference>
<evidence type="ECO:0000256" key="1">
    <source>
        <dbReference type="ARBA" id="ARBA00000900"/>
    </source>
</evidence>
<evidence type="ECO:0000256" key="8">
    <source>
        <dbReference type="ARBA" id="ARBA00022989"/>
    </source>
</evidence>
<keyword evidence="5" id="KW-0808">Transferase</keyword>
<evidence type="ECO:0000256" key="6">
    <source>
        <dbReference type="ARBA" id="ARBA00022692"/>
    </source>
</evidence>
<dbReference type="PANTHER" id="PTHR33389:SF20">
    <property type="match status" value="1"/>
</dbReference>
<dbReference type="Proteomes" id="UP000593561">
    <property type="component" value="Unassembled WGS sequence"/>
</dbReference>
<gene>
    <name evidence="12" type="ORF">Godav_016674</name>
</gene>
<evidence type="ECO:0000256" key="10">
    <source>
        <dbReference type="SAM" id="Phobius"/>
    </source>
</evidence>